<dbReference type="EMBL" id="CP015756">
    <property type="protein sequence ID" value="APC40345.1"/>
    <property type="molecule type" value="Genomic_DNA"/>
</dbReference>
<keyword evidence="2" id="KW-1185">Reference proteome</keyword>
<dbReference type="AlphaFoldDB" id="A0A1J0GG61"/>
<dbReference type="Pfam" id="PF14107">
    <property type="entry name" value="DUF4280"/>
    <property type="match status" value="1"/>
</dbReference>
<dbReference type="RefSeq" id="WP_071612635.1">
    <property type="nucleotide sequence ID" value="NZ_CP015756.1"/>
</dbReference>
<dbReference type="KEGG" id="ceu:A7L45_09845"/>
<proteinExistence type="predicted"/>
<protein>
    <recommendedName>
        <fullName evidence="3">DUF4280 domain-containing protein</fullName>
    </recommendedName>
</protein>
<evidence type="ECO:0000313" key="2">
    <source>
        <dbReference type="Proteomes" id="UP000182569"/>
    </source>
</evidence>
<dbReference type="Proteomes" id="UP000182569">
    <property type="component" value="Chromosome"/>
</dbReference>
<dbReference type="STRING" id="1552.A7L45_09845"/>
<accession>A0A1J0GG61</accession>
<evidence type="ECO:0000313" key="1">
    <source>
        <dbReference type="EMBL" id="APC40345.1"/>
    </source>
</evidence>
<gene>
    <name evidence="1" type="ORF">A7L45_09845</name>
</gene>
<reference evidence="2" key="1">
    <citation type="journal article" date="2016" name="Front. Microbiol.">
        <title>Complete Genome Sequence of Clostridium estertheticum DSM 8809, a Microbe Identified in Spoiled Vacuum Packed Beef.</title>
        <authorList>
            <person name="Yu Z."/>
            <person name="Gunn L."/>
            <person name="Brennan E."/>
            <person name="Reid R."/>
            <person name="Wall P.G."/>
            <person name="Gaora O.P."/>
            <person name="Hurley D."/>
            <person name="Bolton D."/>
            <person name="Fanning S."/>
        </authorList>
    </citation>
    <scope>NUCLEOTIDE SEQUENCE [LARGE SCALE GENOMIC DNA]</scope>
    <source>
        <strain evidence="2">DSM 8809</strain>
    </source>
</reference>
<sequence>MSDNYYIVRGAKMRCDKGTHARKINLPESHGAYATEKPMMNKSDNVVNKNISYFGICSECKEGEDIYLIGEDGKQLPPGKKCLVKVSGDWMKVKEDTLVDGKPALTAESVLICSLHQGKIKFVTTGQEQE</sequence>
<dbReference type="InterPro" id="IPR025460">
    <property type="entry name" value="DUF4280"/>
</dbReference>
<name>A0A1J0GG61_9CLOT</name>
<evidence type="ECO:0008006" key="3">
    <source>
        <dbReference type="Google" id="ProtNLM"/>
    </source>
</evidence>
<organism evidence="1 2">
    <name type="scientific">Clostridium estertheticum subsp. estertheticum</name>
    <dbReference type="NCBI Taxonomy" id="1552"/>
    <lineage>
        <taxon>Bacteria</taxon>
        <taxon>Bacillati</taxon>
        <taxon>Bacillota</taxon>
        <taxon>Clostridia</taxon>
        <taxon>Eubacteriales</taxon>
        <taxon>Clostridiaceae</taxon>
        <taxon>Clostridium</taxon>
    </lineage>
</organism>
<dbReference type="OrthoDB" id="2733241at2"/>